<evidence type="ECO:0000256" key="6">
    <source>
        <dbReference type="ARBA" id="ARBA00023136"/>
    </source>
</evidence>
<feature type="transmembrane region" description="Helical" evidence="8">
    <location>
        <begin position="492"/>
        <end position="514"/>
    </location>
</feature>
<dbReference type="GO" id="GO:0005886">
    <property type="term" value="C:plasma membrane"/>
    <property type="evidence" value="ECO:0007669"/>
    <property type="project" value="UniProtKB-SubCell"/>
</dbReference>
<feature type="transmembrane region" description="Helical" evidence="8">
    <location>
        <begin position="80"/>
        <end position="101"/>
    </location>
</feature>
<evidence type="ECO:0000256" key="2">
    <source>
        <dbReference type="ARBA" id="ARBA00022475"/>
    </source>
</evidence>
<keyword evidence="5 8" id="KW-1133">Transmembrane helix</keyword>
<evidence type="ECO:0000256" key="5">
    <source>
        <dbReference type="ARBA" id="ARBA00022989"/>
    </source>
</evidence>
<dbReference type="Gene3D" id="3.60.110.10">
    <property type="entry name" value="Carbon-nitrogen hydrolase"/>
    <property type="match status" value="1"/>
</dbReference>
<sequence>MTVTADPLARRALSVRSRRGNPREHDARLPVAVPFPVAIVASAIAGGMLDLGYPAYGWWPATLVSVTIGLWTLRGRSLPRAFLISLVYGATFYFTHLVWVSRFLGPIPWVALAGLESLLFGAGGVLIALAYRVATTRARHGYRAITPVLVAGVWVLRETLMGSTPYTGFPWARVGFSLAESPLAEAASWVGTTGLSFLTVLVCASVVEALILRRWEPAAAAAVIVVAAIAVPLFPTEQAGMMRVGWVQGNGPSGYFDTRTTGDIMRAQEEATAPLLDREMDLLVWPEGAVDADPLRDVAVAGRLDRLVQGAGAPALVNAATTRGADTFNTSMLWTSAGPQKLHDKANPVPFGEYVPDRWFYEAIAPDLIGLIQREYTPGSNTPLVNVGNVPIGLAICFDVIYDDVIHQSAASGAQMFVFQTNNADFRGTDENLQQLAIARMRAIETGRTAVNVSTTGTSQVIGRDGKVLAQVAVDTTAAKITEVPLRTGTTLAVVLMPWLDWTLSIGTVLALLIMSIRQRRSHADAQEDGWMKL</sequence>
<keyword evidence="10" id="KW-0449">Lipoprotein</keyword>
<feature type="transmembrane region" description="Helical" evidence="8">
    <location>
        <begin position="218"/>
        <end position="235"/>
    </location>
</feature>
<accession>A0A0F0LA60</accession>
<dbReference type="InterPro" id="IPR036526">
    <property type="entry name" value="C-N_Hydrolase_sf"/>
</dbReference>
<evidence type="ECO:0000256" key="4">
    <source>
        <dbReference type="ARBA" id="ARBA00022692"/>
    </source>
</evidence>
<organism evidence="10 11">
    <name type="scientific">Microbacterium oxydans</name>
    <dbReference type="NCBI Taxonomy" id="82380"/>
    <lineage>
        <taxon>Bacteria</taxon>
        <taxon>Bacillati</taxon>
        <taxon>Actinomycetota</taxon>
        <taxon>Actinomycetes</taxon>
        <taxon>Micrococcales</taxon>
        <taxon>Microbacteriaceae</taxon>
        <taxon>Microbacterium</taxon>
    </lineage>
</organism>
<feature type="transmembrane region" description="Helical" evidence="8">
    <location>
        <begin position="27"/>
        <end position="49"/>
    </location>
</feature>
<feature type="transmembrane region" description="Helical" evidence="8">
    <location>
        <begin position="55"/>
        <end position="73"/>
    </location>
</feature>
<dbReference type="CDD" id="cd07571">
    <property type="entry name" value="ALP_N-acyl_transferase"/>
    <property type="match status" value="1"/>
</dbReference>
<dbReference type="InterPro" id="IPR045378">
    <property type="entry name" value="LNT_N"/>
</dbReference>
<evidence type="ECO:0000256" key="1">
    <source>
        <dbReference type="ARBA" id="ARBA00004651"/>
    </source>
</evidence>
<dbReference type="InterPro" id="IPR004563">
    <property type="entry name" value="Apolipo_AcylTrfase"/>
</dbReference>
<dbReference type="NCBIfam" id="TIGR00546">
    <property type="entry name" value="lnt"/>
    <property type="match status" value="1"/>
</dbReference>
<gene>
    <name evidence="10" type="primary">lnt_1</name>
    <name evidence="8" type="synonym">lnt</name>
    <name evidence="10" type="ORF">RS83_01581</name>
</gene>
<protein>
    <recommendedName>
        <fullName evidence="8">Apolipoprotein N-acyltransferase</fullName>
        <shortName evidence="8">ALP N-acyltransferase</shortName>
        <ecNumber evidence="8">2.3.1.269</ecNumber>
    </recommendedName>
</protein>
<dbReference type="UniPathway" id="UPA00666"/>
<keyword evidence="2 8" id="KW-1003">Cell membrane</keyword>
<proteinExistence type="inferred from homology"/>
<dbReference type="Proteomes" id="UP000033640">
    <property type="component" value="Unassembled WGS sequence"/>
</dbReference>
<dbReference type="PANTHER" id="PTHR38686:SF1">
    <property type="entry name" value="APOLIPOPROTEIN N-ACYLTRANSFERASE"/>
    <property type="match status" value="1"/>
</dbReference>
<dbReference type="RefSeq" id="WP_082071577.1">
    <property type="nucleotide sequence ID" value="NZ_JYIW01000023.1"/>
</dbReference>
<keyword evidence="3 8" id="KW-0808">Transferase</keyword>
<dbReference type="SUPFAM" id="SSF56317">
    <property type="entry name" value="Carbon-nitrogen hydrolase"/>
    <property type="match status" value="1"/>
</dbReference>
<dbReference type="InterPro" id="IPR003010">
    <property type="entry name" value="C-N_Hydrolase"/>
</dbReference>
<reference evidence="10 11" key="1">
    <citation type="submission" date="2015-02" db="EMBL/GenBank/DDBJ databases">
        <title>Draft genome sequences of ten Microbacterium spp. with emphasis on heavy metal contaminated environments.</title>
        <authorList>
            <person name="Corretto E."/>
        </authorList>
    </citation>
    <scope>NUCLEOTIDE SEQUENCE [LARGE SCALE GENOMIC DNA]</scope>
    <source>
        <strain evidence="10 11">BEL4b</strain>
    </source>
</reference>
<evidence type="ECO:0000313" key="11">
    <source>
        <dbReference type="Proteomes" id="UP000033640"/>
    </source>
</evidence>
<evidence type="ECO:0000313" key="10">
    <source>
        <dbReference type="EMBL" id="KJL29564.1"/>
    </source>
</evidence>
<feature type="transmembrane region" description="Helical" evidence="8">
    <location>
        <begin position="141"/>
        <end position="157"/>
    </location>
</feature>
<dbReference type="PROSITE" id="PS50263">
    <property type="entry name" value="CN_HYDROLASE"/>
    <property type="match status" value="1"/>
</dbReference>
<evidence type="ECO:0000256" key="8">
    <source>
        <dbReference type="HAMAP-Rule" id="MF_01148"/>
    </source>
</evidence>
<dbReference type="EMBL" id="JYIW01000023">
    <property type="protein sequence ID" value="KJL29564.1"/>
    <property type="molecule type" value="Genomic_DNA"/>
</dbReference>
<dbReference type="AlphaFoldDB" id="A0A0F0LA60"/>
<dbReference type="Pfam" id="PF00795">
    <property type="entry name" value="CN_hydrolase"/>
    <property type="match status" value="1"/>
</dbReference>
<comment type="function">
    <text evidence="8">Catalyzes the phospholipid dependent N-acylation of the N-terminal cysteine of apolipoprotein, the last step in lipoprotein maturation.</text>
</comment>
<comment type="caution">
    <text evidence="10">The sequence shown here is derived from an EMBL/GenBank/DDBJ whole genome shotgun (WGS) entry which is preliminary data.</text>
</comment>
<feature type="transmembrane region" description="Helical" evidence="8">
    <location>
        <begin position="107"/>
        <end position="129"/>
    </location>
</feature>
<evidence type="ECO:0000256" key="7">
    <source>
        <dbReference type="ARBA" id="ARBA00023315"/>
    </source>
</evidence>
<name>A0A0F0LA60_9MICO</name>
<dbReference type="EC" id="2.3.1.269" evidence="8"/>
<dbReference type="HAMAP" id="MF_01148">
    <property type="entry name" value="Lnt"/>
    <property type="match status" value="1"/>
</dbReference>
<keyword evidence="6 8" id="KW-0472">Membrane</keyword>
<dbReference type="Pfam" id="PF20154">
    <property type="entry name" value="LNT_N"/>
    <property type="match status" value="1"/>
</dbReference>
<comment type="pathway">
    <text evidence="8">Protein modification; lipoprotein biosynthesis (N-acyl transfer).</text>
</comment>
<comment type="subcellular location">
    <subcellularLocation>
        <location evidence="1 8">Cell membrane</location>
        <topology evidence="1 8">Multi-pass membrane protein</topology>
    </subcellularLocation>
</comment>
<comment type="catalytic activity">
    <reaction evidence="8">
        <text>N-terminal S-1,2-diacyl-sn-glyceryl-L-cysteinyl-[lipoprotein] + a glycerophospholipid = N-acyl-S-1,2-diacyl-sn-glyceryl-L-cysteinyl-[lipoprotein] + a 2-acyl-sn-glycero-3-phospholipid + H(+)</text>
        <dbReference type="Rhea" id="RHEA:48228"/>
        <dbReference type="Rhea" id="RHEA-COMP:14681"/>
        <dbReference type="Rhea" id="RHEA-COMP:14684"/>
        <dbReference type="ChEBI" id="CHEBI:15378"/>
        <dbReference type="ChEBI" id="CHEBI:136912"/>
        <dbReference type="ChEBI" id="CHEBI:140656"/>
        <dbReference type="ChEBI" id="CHEBI:140657"/>
        <dbReference type="ChEBI" id="CHEBI:140660"/>
        <dbReference type="EC" id="2.3.1.269"/>
    </reaction>
</comment>
<feature type="transmembrane region" description="Helical" evidence="8">
    <location>
        <begin position="186"/>
        <end position="211"/>
    </location>
</feature>
<dbReference type="PANTHER" id="PTHR38686">
    <property type="entry name" value="APOLIPOPROTEIN N-ACYLTRANSFERASE"/>
    <property type="match status" value="1"/>
</dbReference>
<evidence type="ECO:0000256" key="3">
    <source>
        <dbReference type="ARBA" id="ARBA00022679"/>
    </source>
</evidence>
<dbReference type="PATRIC" id="fig|82380.11.peg.1621"/>
<keyword evidence="4 8" id="KW-0812">Transmembrane</keyword>
<evidence type="ECO:0000259" key="9">
    <source>
        <dbReference type="PROSITE" id="PS50263"/>
    </source>
</evidence>
<feature type="domain" description="CN hydrolase" evidence="9">
    <location>
        <begin position="242"/>
        <end position="486"/>
    </location>
</feature>
<comment type="similarity">
    <text evidence="8">Belongs to the CN hydrolase family. Apolipoprotein N-acyltransferase subfamily.</text>
</comment>
<dbReference type="GO" id="GO:0042158">
    <property type="term" value="P:lipoprotein biosynthetic process"/>
    <property type="evidence" value="ECO:0007669"/>
    <property type="project" value="UniProtKB-UniRule"/>
</dbReference>
<dbReference type="GO" id="GO:0016410">
    <property type="term" value="F:N-acyltransferase activity"/>
    <property type="evidence" value="ECO:0007669"/>
    <property type="project" value="UniProtKB-UniRule"/>
</dbReference>
<keyword evidence="7 8" id="KW-0012">Acyltransferase</keyword>